<evidence type="ECO:0000313" key="1">
    <source>
        <dbReference type="EMBL" id="GAH96666.1"/>
    </source>
</evidence>
<reference evidence="1" key="1">
    <citation type="journal article" date="2014" name="Front. Microbiol.">
        <title>High frequency of phylogenetically diverse reductive dehalogenase-homologous genes in deep subseafloor sedimentary metagenomes.</title>
        <authorList>
            <person name="Kawai M."/>
            <person name="Futagami T."/>
            <person name="Toyoda A."/>
            <person name="Takaki Y."/>
            <person name="Nishi S."/>
            <person name="Hori S."/>
            <person name="Arai W."/>
            <person name="Tsubouchi T."/>
            <person name="Morono Y."/>
            <person name="Uchiyama I."/>
            <person name="Ito T."/>
            <person name="Fujiyama A."/>
            <person name="Inagaki F."/>
            <person name="Takami H."/>
        </authorList>
    </citation>
    <scope>NUCLEOTIDE SEQUENCE</scope>
    <source>
        <strain evidence="1">Expedition CK06-06</strain>
    </source>
</reference>
<name>X1JPJ6_9ZZZZ</name>
<comment type="caution">
    <text evidence="1">The sequence shown here is derived from an EMBL/GenBank/DDBJ whole genome shotgun (WGS) entry which is preliminary data.</text>
</comment>
<proteinExistence type="predicted"/>
<accession>X1JPJ6</accession>
<dbReference type="AlphaFoldDB" id="X1JPJ6"/>
<gene>
    <name evidence="1" type="ORF">S03H2_70764</name>
</gene>
<dbReference type="EMBL" id="BARU01047129">
    <property type="protein sequence ID" value="GAH96666.1"/>
    <property type="molecule type" value="Genomic_DNA"/>
</dbReference>
<sequence>RKGSFASRVCKLIKDGEFDKALSSQQLTALLNEGPGKKVKVTSLKALMDPLQKKDIVKVKIFKNGKKYWLPGWIDKKKVEDELSLYSPEKKVFFLTGKDAWTDSNKKLLGVIK</sequence>
<feature type="non-terminal residue" evidence="1">
    <location>
        <position position="1"/>
    </location>
</feature>
<organism evidence="1">
    <name type="scientific">marine sediment metagenome</name>
    <dbReference type="NCBI Taxonomy" id="412755"/>
    <lineage>
        <taxon>unclassified sequences</taxon>
        <taxon>metagenomes</taxon>
        <taxon>ecological metagenomes</taxon>
    </lineage>
</organism>
<protein>
    <submittedName>
        <fullName evidence="1">Uncharacterized protein</fullName>
    </submittedName>
</protein>
<feature type="non-terminal residue" evidence="1">
    <location>
        <position position="113"/>
    </location>
</feature>